<evidence type="ECO:0000256" key="6">
    <source>
        <dbReference type="SAM" id="MobiDB-lite"/>
    </source>
</evidence>
<evidence type="ECO:0000256" key="2">
    <source>
        <dbReference type="ARBA" id="ARBA00016807"/>
    </source>
</evidence>
<feature type="domain" description="Myb/SANT-like DNA-binding" evidence="7">
    <location>
        <begin position="9"/>
        <end position="79"/>
    </location>
</feature>
<evidence type="ECO:0000313" key="8">
    <source>
        <dbReference type="EMBL" id="KAK4882799.1"/>
    </source>
</evidence>
<keyword evidence="4" id="KW-0804">Transcription</keyword>
<protein>
    <recommendedName>
        <fullName evidence="2">Regulatory protein zeste</fullName>
    </recommendedName>
</protein>
<name>A0AAN7Q1D8_9COLE</name>
<comment type="caution">
    <text evidence="8">The sequence shown here is derived from an EMBL/GenBank/DDBJ whole genome shotgun (WGS) entry which is preliminary data.</text>
</comment>
<proteinExistence type="predicted"/>
<accession>A0AAN7Q1D8</accession>
<dbReference type="AlphaFoldDB" id="A0AAN7Q1D8"/>
<evidence type="ECO:0000313" key="9">
    <source>
        <dbReference type="Proteomes" id="UP001353858"/>
    </source>
</evidence>
<reference evidence="9" key="1">
    <citation type="submission" date="2023-01" db="EMBL/GenBank/DDBJ databases">
        <title>Key to firefly adult light organ development and bioluminescence: homeobox transcription factors regulate luciferase expression and transportation to peroxisome.</title>
        <authorList>
            <person name="Fu X."/>
        </authorList>
    </citation>
    <scope>NUCLEOTIDE SEQUENCE [LARGE SCALE GENOMIC DNA]</scope>
</reference>
<evidence type="ECO:0000256" key="1">
    <source>
        <dbReference type="ARBA" id="ARBA00011764"/>
    </source>
</evidence>
<evidence type="ECO:0000256" key="5">
    <source>
        <dbReference type="ARBA" id="ARBA00025466"/>
    </source>
</evidence>
<feature type="region of interest" description="Disordered" evidence="6">
    <location>
        <begin position="148"/>
        <end position="174"/>
    </location>
</feature>
<dbReference type="InterPro" id="IPR028002">
    <property type="entry name" value="Myb_DNA-bind_5"/>
</dbReference>
<keyword evidence="9" id="KW-1185">Reference proteome</keyword>
<organism evidence="8 9">
    <name type="scientific">Aquatica leii</name>
    <dbReference type="NCBI Taxonomy" id="1421715"/>
    <lineage>
        <taxon>Eukaryota</taxon>
        <taxon>Metazoa</taxon>
        <taxon>Ecdysozoa</taxon>
        <taxon>Arthropoda</taxon>
        <taxon>Hexapoda</taxon>
        <taxon>Insecta</taxon>
        <taxon>Pterygota</taxon>
        <taxon>Neoptera</taxon>
        <taxon>Endopterygota</taxon>
        <taxon>Coleoptera</taxon>
        <taxon>Polyphaga</taxon>
        <taxon>Elateriformia</taxon>
        <taxon>Elateroidea</taxon>
        <taxon>Lampyridae</taxon>
        <taxon>Luciolinae</taxon>
        <taxon>Aquatica</taxon>
    </lineage>
</organism>
<gene>
    <name evidence="8" type="ORF">RN001_006118</name>
</gene>
<dbReference type="Proteomes" id="UP001353858">
    <property type="component" value="Unassembled WGS sequence"/>
</dbReference>
<feature type="region of interest" description="Disordered" evidence="6">
    <location>
        <begin position="77"/>
        <end position="97"/>
    </location>
</feature>
<evidence type="ECO:0000259" key="7">
    <source>
        <dbReference type="Pfam" id="PF13873"/>
    </source>
</evidence>
<keyword evidence="3" id="KW-0805">Transcription regulation</keyword>
<comment type="subunit">
    <text evidence="1">Self-associates forming complexes of several hundred monomers.</text>
</comment>
<feature type="compositionally biased region" description="Basic and acidic residues" evidence="6">
    <location>
        <begin position="148"/>
        <end position="167"/>
    </location>
</feature>
<comment type="function">
    <text evidence="5">Involved in transvection phenomena (= synapsis-dependent gene expression), where the synaptic pairing of chromosomes carrying genes with which zeste interacts influences the expression of these genes. Zeste binds to DNA and stimulates transcription from a nearby promoter.</text>
</comment>
<dbReference type="Pfam" id="PF13873">
    <property type="entry name" value="Myb_DNA-bind_5"/>
    <property type="match status" value="1"/>
</dbReference>
<sequence>MESKRLGKISLSQKNYLIEFIRENSQLVTSKFSNHYTYKDDQKLWMEVTENLNSIPGAKKWWMQWRKTRHDIQTKSKKAANIEHQNRTSGGAQPQEMLTKEDESIVGILSPITVGGNVENNESNAEFYYDLQLTDNIEIEYKDSIPSKANLEREEDKEETTQQEKVKPKFSSKGKGNMQQQYILATTALTNAINKKIEIKEKYYNSKLEILRKQTQLFERMVEAISNLKNNE</sequence>
<evidence type="ECO:0000256" key="4">
    <source>
        <dbReference type="ARBA" id="ARBA00023163"/>
    </source>
</evidence>
<dbReference type="EMBL" id="JARPUR010000002">
    <property type="protein sequence ID" value="KAK4882799.1"/>
    <property type="molecule type" value="Genomic_DNA"/>
</dbReference>
<feature type="compositionally biased region" description="Basic and acidic residues" evidence="6">
    <location>
        <begin position="77"/>
        <end position="86"/>
    </location>
</feature>
<evidence type="ECO:0000256" key="3">
    <source>
        <dbReference type="ARBA" id="ARBA00023015"/>
    </source>
</evidence>